<evidence type="ECO:0000313" key="3">
    <source>
        <dbReference type="Proteomes" id="UP000001422"/>
    </source>
</evidence>
<sequence length="166" mass="18111">MEKPGIIFLGLGVVQRERLELKAMQVGFRIRRRLSDDLTVLVVGEDPDLPIPDALSSPDLLRITLAEYEKMGGPESLLDIVRSSQQAKTVSSSEPPRRPTSLLAQFKAFTVRDWIVFVAKGICGVVVFLIAIIFASSIFGAWLGSVLIIALLIGVVYKVASLLMAS</sequence>
<dbReference type="Proteomes" id="UP000001422">
    <property type="component" value="Chromosome"/>
</dbReference>
<reference evidence="2 3" key="1">
    <citation type="journal article" date="2003" name="Nature">
        <title>The genome of a motile marine Synechococcus.</title>
        <authorList>
            <person name="Palenik B."/>
            <person name="Brahamsha B."/>
            <person name="Larimer F."/>
            <person name="Land M."/>
            <person name="Hauser L."/>
            <person name="Chain P."/>
            <person name="Lamerdin J."/>
            <person name="Regala W."/>
            <person name="Allen E.A."/>
            <person name="McCarren J."/>
            <person name="Paulsen I."/>
            <person name="Dufresne A."/>
            <person name="Partensky F."/>
            <person name="Webb E."/>
            <person name="Waterbury J."/>
        </authorList>
    </citation>
    <scope>NUCLEOTIDE SEQUENCE [LARGE SCALE GENOMIC DNA]</scope>
    <source>
        <strain evidence="2 3">WH8102</strain>
    </source>
</reference>
<evidence type="ECO:0000313" key="2">
    <source>
        <dbReference type="EMBL" id="CAE08269.1"/>
    </source>
</evidence>
<keyword evidence="1" id="KW-0812">Transmembrane</keyword>
<organism evidence="2 3">
    <name type="scientific">Parasynechococcus marenigrum (strain WH8102)</name>
    <dbReference type="NCBI Taxonomy" id="84588"/>
    <lineage>
        <taxon>Bacteria</taxon>
        <taxon>Bacillati</taxon>
        <taxon>Cyanobacteriota</taxon>
        <taxon>Cyanophyceae</taxon>
        <taxon>Synechococcales</taxon>
        <taxon>Prochlorococcaceae</taxon>
        <taxon>Parasynechococcus</taxon>
        <taxon>Parasynechococcus marenigrum</taxon>
    </lineage>
</organism>
<dbReference type="AlphaFoldDB" id="Q7U5F3"/>
<evidence type="ECO:0000256" key="1">
    <source>
        <dbReference type="SAM" id="Phobius"/>
    </source>
</evidence>
<dbReference type="RefSeq" id="WP_011128614.1">
    <property type="nucleotide sequence ID" value="NC_005070.1"/>
</dbReference>
<dbReference type="EMBL" id="BX569693">
    <property type="protein sequence ID" value="CAE08269.1"/>
    <property type="molecule type" value="Genomic_DNA"/>
</dbReference>
<keyword evidence="3" id="KW-1185">Reference proteome</keyword>
<accession>Q7U5F3</accession>
<gene>
    <name evidence="2" type="ordered locus">SYNW1754</name>
</gene>
<dbReference type="KEGG" id="syw:SYNW1754"/>
<keyword evidence="1" id="KW-0472">Membrane</keyword>
<feature type="transmembrane region" description="Helical" evidence="1">
    <location>
        <begin position="114"/>
        <end position="135"/>
    </location>
</feature>
<keyword evidence="1" id="KW-1133">Transmembrane helix</keyword>
<proteinExistence type="predicted"/>
<name>Q7U5F3_PARMW</name>
<dbReference type="HOGENOM" id="CLU_1601872_0_0_3"/>
<feature type="transmembrane region" description="Helical" evidence="1">
    <location>
        <begin position="141"/>
        <end position="160"/>
    </location>
</feature>
<protein>
    <submittedName>
        <fullName evidence="2">Uncharacterized protein</fullName>
    </submittedName>
</protein>